<evidence type="ECO:0000256" key="1">
    <source>
        <dbReference type="SAM" id="MobiDB-lite"/>
    </source>
</evidence>
<keyword evidence="3" id="KW-1185">Reference proteome</keyword>
<feature type="region of interest" description="Disordered" evidence="1">
    <location>
        <begin position="113"/>
        <end position="185"/>
    </location>
</feature>
<reference evidence="3" key="1">
    <citation type="journal article" date="2015" name="Nat. Genet.">
        <title>The genome and transcriptome of the zoonotic hookworm Ancylostoma ceylanicum identify infection-specific gene families.</title>
        <authorList>
            <person name="Schwarz E.M."/>
            <person name="Hu Y."/>
            <person name="Antoshechkin I."/>
            <person name="Miller M.M."/>
            <person name="Sternberg P.W."/>
            <person name="Aroian R.V."/>
        </authorList>
    </citation>
    <scope>NUCLEOTIDE SEQUENCE</scope>
    <source>
        <strain evidence="3">HY135</strain>
    </source>
</reference>
<comment type="caution">
    <text evidence="2">The sequence shown here is derived from an EMBL/GenBank/DDBJ whole genome shotgun (WGS) entry which is preliminary data.</text>
</comment>
<proteinExistence type="predicted"/>
<accession>A0A016WKI2</accession>
<dbReference type="Proteomes" id="UP000024635">
    <property type="component" value="Unassembled WGS sequence"/>
</dbReference>
<evidence type="ECO:0000313" key="2">
    <source>
        <dbReference type="EMBL" id="EYC39797.1"/>
    </source>
</evidence>
<protein>
    <submittedName>
        <fullName evidence="2">Uncharacterized protein</fullName>
    </submittedName>
</protein>
<organism evidence="2 3">
    <name type="scientific">Ancylostoma ceylanicum</name>
    <dbReference type="NCBI Taxonomy" id="53326"/>
    <lineage>
        <taxon>Eukaryota</taxon>
        <taxon>Metazoa</taxon>
        <taxon>Ecdysozoa</taxon>
        <taxon>Nematoda</taxon>
        <taxon>Chromadorea</taxon>
        <taxon>Rhabditida</taxon>
        <taxon>Rhabditina</taxon>
        <taxon>Rhabditomorpha</taxon>
        <taxon>Strongyloidea</taxon>
        <taxon>Ancylostomatidae</taxon>
        <taxon>Ancylostomatinae</taxon>
        <taxon>Ancylostoma</taxon>
    </lineage>
</organism>
<evidence type="ECO:0000313" key="3">
    <source>
        <dbReference type="Proteomes" id="UP000024635"/>
    </source>
</evidence>
<gene>
    <name evidence="2" type="primary">Acey_s0640.g1009</name>
    <name evidence="2" type="ORF">Y032_0640g1009</name>
</gene>
<name>A0A016WKI2_9BILA</name>
<dbReference type="AlphaFoldDB" id="A0A016WKI2"/>
<dbReference type="EMBL" id="JARK01000240">
    <property type="protein sequence ID" value="EYC39797.1"/>
    <property type="molecule type" value="Genomic_DNA"/>
</dbReference>
<feature type="compositionally biased region" description="Low complexity" evidence="1">
    <location>
        <begin position="161"/>
        <end position="185"/>
    </location>
</feature>
<sequence>MDARGQHPTRLKPVATINQSEVILTPKFLLLQYLRRVPLLSYEKMTNISQTILHCSHRTQQEPPLSRKRVNTVKQREKHRHSRAILRKRARNSSYRVTTAKICHAASQDTAGIRQYRMGTERLAPKPKRRRVRPQLEKSTDLSSDDDLSQDAPIWKNAPVSETTSATTTTTSTTSTSSCGTGRTT</sequence>